<evidence type="ECO:0000256" key="5">
    <source>
        <dbReference type="SAM" id="Phobius"/>
    </source>
</evidence>
<dbReference type="Pfam" id="PF00078">
    <property type="entry name" value="RVT_1"/>
    <property type="match status" value="1"/>
</dbReference>
<evidence type="ECO:0000256" key="2">
    <source>
        <dbReference type="ARBA" id="ARBA00022692"/>
    </source>
</evidence>
<proteinExistence type="predicted"/>
<dbReference type="PANTHER" id="PTHR33481:SF1">
    <property type="entry name" value="ENDONUCLEASE_EXONUCLEASE_PHOSPHATASE DOMAIN-CONTAINING PROTEIN-RELATED"/>
    <property type="match status" value="1"/>
</dbReference>
<comment type="subcellular location">
    <subcellularLocation>
        <location evidence="1">Membrane</location>
        <topology evidence="1">Multi-pass membrane protein</topology>
    </subcellularLocation>
</comment>
<evidence type="ECO:0000259" key="6">
    <source>
        <dbReference type="PROSITE" id="PS50878"/>
    </source>
</evidence>
<feature type="transmembrane region" description="Helical" evidence="5">
    <location>
        <begin position="326"/>
        <end position="344"/>
    </location>
</feature>
<evidence type="ECO:0000256" key="3">
    <source>
        <dbReference type="ARBA" id="ARBA00022989"/>
    </source>
</evidence>
<keyword evidence="3 5" id="KW-1133">Transmembrane helix</keyword>
<name>A0A4S3J1V3_9EURO</name>
<keyword evidence="8" id="KW-1185">Reference proteome</keyword>
<accession>A0A4S3J1V3</accession>
<gene>
    <name evidence="7" type="ORF">EYZ11_012638</name>
</gene>
<dbReference type="InterPro" id="IPR000477">
    <property type="entry name" value="RT_dom"/>
</dbReference>
<evidence type="ECO:0000313" key="8">
    <source>
        <dbReference type="Proteomes" id="UP000308092"/>
    </source>
</evidence>
<dbReference type="InterPro" id="IPR032805">
    <property type="entry name" value="Wax_synthase_dom"/>
</dbReference>
<dbReference type="STRING" id="1220188.A0A4S3J1V3"/>
<evidence type="ECO:0000256" key="4">
    <source>
        <dbReference type="ARBA" id="ARBA00023136"/>
    </source>
</evidence>
<dbReference type="PROSITE" id="PS50878">
    <property type="entry name" value="RT_POL"/>
    <property type="match status" value="1"/>
</dbReference>
<feature type="transmembrane region" description="Helical" evidence="5">
    <location>
        <begin position="394"/>
        <end position="416"/>
    </location>
</feature>
<dbReference type="Proteomes" id="UP000308092">
    <property type="component" value="Unassembled WGS sequence"/>
</dbReference>
<reference evidence="7 8" key="1">
    <citation type="submission" date="2019-03" db="EMBL/GenBank/DDBJ databases">
        <title>The genome sequence of a newly discovered highly antifungal drug resistant Aspergillus species, Aspergillus tanneri NIH 1004.</title>
        <authorList>
            <person name="Mounaud S."/>
            <person name="Singh I."/>
            <person name="Joardar V."/>
            <person name="Pakala S."/>
            <person name="Pakala S."/>
            <person name="Venepally P."/>
            <person name="Hoover J."/>
            <person name="Nierman W."/>
            <person name="Chung J."/>
            <person name="Losada L."/>
        </authorList>
    </citation>
    <scope>NUCLEOTIDE SEQUENCE [LARGE SCALE GENOMIC DNA]</scope>
    <source>
        <strain evidence="7 8">NIH1004</strain>
    </source>
</reference>
<dbReference type="PANTHER" id="PTHR33481">
    <property type="entry name" value="REVERSE TRANSCRIPTASE"/>
    <property type="match status" value="1"/>
</dbReference>
<evidence type="ECO:0000256" key="1">
    <source>
        <dbReference type="ARBA" id="ARBA00004141"/>
    </source>
</evidence>
<dbReference type="AlphaFoldDB" id="A0A4S3J1V3"/>
<comment type="caution">
    <text evidence="7">The sequence shown here is derived from an EMBL/GenBank/DDBJ whole genome shotgun (WGS) entry which is preliminary data.</text>
</comment>
<evidence type="ECO:0000313" key="7">
    <source>
        <dbReference type="EMBL" id="THC87917.1"/>
    </source>
</evidence>
<protein>
    <recommendedName>
        <fullName evidence="6">Reverse transcriptase domain-containing protein</fullName>
    </recommendedName>
</protein>
<organism evidence="7 8">
    <name type="scientific">Aspergillus tanneri</name>
    <dbReference type="NCBI Taxonomy" id="1220188"/>
    <lineage>
        <taxon>Eukaryota</taxon>
        <taxon>Fungi</taxon>
        <taxon>Dikarya</taxon>
        <taxon>Ascomycota</taxon>
        <taxon>Pezizomycotina</taxon>
        <taxon>Eurotiomycetes</taxon>
        <taxon>Eurotiomycetidae</taxon>
        <taxon>Eurotiales</taxon>
        <taxon>Aspergillaceae</taxon>
        <taxon>Aspergillus</taxon>
        <taxon>Aspergillus subgen. Circumdati</taxon>
    </lineage>
</organism>
<keyword evidence="2 5" id="KW-0812">Transmembrane</keyword>
<dbReference type="EMBL" id="SOSA01000995">
    <property type="protein sequence ID" value="THC87917.1"/>
    <property type="molecule type" value="Genomic_DNA"/>
</dbReference>
<dbReference type="GO" id="GO:0016020">
    <property type="term" value="C:membrane"/>
    <property type="evidence" value="ECO:0007669"/>
    <property type="project" value="UniProtKB-SubCell"/>
</dbReference>
<keyword evidence="4 5" id="KW-0472">Membrane</keyword>
<feature type="domain" description="Reverse transcriptase" evidence="6">
    <location>
        <begin position="447"/>
        <end position="608"/>
    </location>
</feature>
<dbReference type="Pfam" id="PF13813">
    <property type="entry name" value="MBOAT_2"/>
    <property type="match status" value="1"/>
</dbReference>
<dbReference type="VEuPathDB" id="FungiDB:EYZ11_012638"/>
<sequence>MAHRLFHELETILRGIQDVESPREPIPVWVAKSVTPVFMGVAILTTLPSPGPTRVVVGLTAFTSLWLYVLTHWVAGPVFFMDAIFMISITARWMLLFLAETPEADYVQTSETRTMLEDGKSQRPWYRRMFNKAKWSVELWSCWRGQGWDFADKHLGKGAEQMQPRLYFRPFPKIKIGISVANFFCREFLIANAGRVLLDQLVSDLVLQHAFCALWPVLADPTTPVPFNSLPLVHRHLLVLFQLARDALMLDAEYRKASLLFVGLHLSTPDRFPGLFGNPLDLYTVRNFWGRVWHQIFRHMFTRWGNIVANIIGAHKGTLLYKYSKLYAGFVLSGFLHYACALMIPSPGYGWGMFWQMPAYAAVITVEDLLKYYGKKAGVQNSAVVRVLGYVWTAYWMTLIYALPVGFVSDIGGFTGHHRQLAHCKRITEASGNVSQIWQLVRWCKDCSIYQSHTPPLRATGQSQAVYQPEQKARLLKEVMETVIANRMGFLTEEHYLLPGNYFGGHRGRGTETALHTVTEIVHSRWKQGLIATALFLNISGAFDNVPHARLLHNLRKHRVSEAIVPWIVSLLHDRYTTLELPEYSTPREKMSTDIPQGSPLSPILYLL</sequence>